<dbReference type="EMBL" id="JAARUV010000001">
    <property type="protein sequence ID" value="MBC1778169.1"/>
    <property type="molecule type" value="Genomic_DNA"/>
</dbReference>
<dbReference type="Proteomes" id="UP000548082">
    <property type="component" value="Unassembled WGS sequence"/>
</dbReference>
<evidence type="ECO:0000313" key="33">
    <source>
        <dbReference type="Proteomes" id="UP000585696"/>
    </source>
</evidence>
<dbReference type="Pfam" id="PF00005">
    <property type="entry name" value="ABC_tran"/>
    <property type="match status" value="1"/>
</dbReference>
<keyword evidence="20" id="KW-1185">Reference proteome</keyword>
<dbReference type="EMBL" id="JAARWW010000003">
    <property type="protein sequence ID" value="MBC2003801.1"/>
    <property type="molecule type" value="Genomic_DNA"/>
</dbReference>
<dbReference type="EMBL" id="JAARPT010000001">
    <property type="protein sequence ID" value="MBC1400300.1"/>
    <property type="molecule type" value="Genomic_DNA"/>
</dbReference>
<dbReference type="GeneID" id="58717875"/>
<sequence length="216" mass="24310">MGIRLKFKKKLPFHDLDIDYDLVAPITAIMGASGSGKSTLFQCISGLKRIDEGIIEFNNTAWDDTYSDIFVPTSARKVGYLFQNLALFPNMNVFNNIAFGLVAAKKQRPEIEQQVRKISDYLKISHLLFSSVQKLSGGEKQRVAMARAMITNPNLLLLDEPFNGLDEDTRNICIELVGQMARDFDIPVIFVTHYHQEATSLTGEILKIKDGRLVKN</sequence>
<evidence type="ECO:0000313" key="7">
    <source>
        <dbReference type="EMBL" id="MBC1493037.1"/>
    </source>
</evidence>
<keyword evidence="3 5" id="KW-0067">ATP-binding</keyword>
<dbReference type="PANTHER" id="PTHR42781:SF4">
    <property type="entry name" value="SPERMIDINE_PUTRESCINE IMPORT ATP-BINDING PROTEIN POTA"/>
    <property type="match status" value="1"/>
</dbReference>
<evidence type="ECO:0000313" key="10">
    <source>
        <dbReference type="EMBL" id="MBC1614641.1"/>
    </source>
</evidence>
<dbReference type="Proteomes" id="UP000546806">
    <property type="component" value="Unassembled WGS sequence"/>
</dbReference>
<dbReference type="Proteomes" id="UP000519573">
    <property type="component" value="Unassembled WGS sequence"/>
</dbReference>
<evidence type="ECO:0000259" key="4">
    <source>
        <dbReference type="PROSITE" id="PS50893"/>
    </source>
</evidence>
<dbReference type="InterPro" id="IPR017871">
    <property type="entry name" value="ABC_transporter-like_CS"/>
</dbReference>
<evidence type="ECO:0000313" key="22">
    <source>
        <dbReference type="Proteomes" id="UP000533953"/>
    </source>
</evidence>
<dbReference type="Proteomes" id="UP000544413">
    <property type="component" value="Unassembled WGS sequence"/>
</dbReference>
<dbReference type="GO" id="GO:0005524">
    <property type="term" value="F:ATP binding"/>
    <property type="evidence" value="ECO:0007669"/>
    <property type="project" value="UniProtKB-KW"/>
</dbReference>
<evidence type="ECO:0000256" key="2">
    <source>
        <dbReference type="ARBA" id="ARBA00022741"/>
    </source>
</evidence>
<dbReference type="RefSeq" id="WP_036086586.1">
    <property type="nucleotide sequence ID" value="NZ_CBCSHQ010000002.1"/>
</dbReference>
<evidence type="ECO:0000313" key="24">
    <source>
        <dbReference type="Proteomes" id="UP000541955"/>
    </source>
</evidence>
<evidence type="ECO:0000313" key="28">
    <source>
        <dbReference type="Proteomes" id="UP000547643"/>
    </source>
</evidence>
<evidence type="ECO:0000313" key="19">
    <source>
        <dbReference type="EMBL" id="MBC2310961.1"/>
    </source>
</evidence>
<dbReference type="Proteomes" id="UP000586951">
    <property type="component" value="Unassembled WGS sequence"/>
</dbReference>
<keyword evidence="1" id="KW-0813">Transport</keyword>
<evidence type="ECO:0000256" key="3">
    <source>
        <dbReference type="ARBA" id="ARBA00022840"/>
    </source>
</evidence>
<evidence type="ECO:0000313" key="27">
    <source>
        <dbReference type="Proteomes" id="UP000546806"/>
    </source>
</evidence>
<dbReference type="PANTHER" id="PTHR42781">
    <property type="entry name" value="SPERMIDINE/PUTRESCINE IMPORT ATP-BINDING PROTEIN POTA"/>
    <property type="match status" value="1"/>
</dbReference>
<evidence type="ECO:0000313" key="17">
    <source>
        <dbReference type="EMBL" id="MBC2283083.1"/>
    </source>
</evidence>
<dbReference type="SUPFAM" id="SSF52540">
    <property type="entry name" value="P-loop containing nucleoside triphosphate hydrolases"/>
    <property type="match status" value="1"/>
</dbReference>
<protein>
    <submittedName>
        <fullName evidence="5">ABC transporter ATP-binding protein</fullName>
    </submittedName>
    <submittedName>
        <fullName evidence="6">ATP-binding cassette domain-containing protein</fullName>
    </submittedName>
</protein>
<dbReference type="Proteomes" id="UP000541955">
    <property type="component" value="Unassembled WGS sequence"/>
</dbReference>
<evidence type="ECO:0000313" key="21">
    <source>
        <dbReference type="Proteomes" id="UP000519573"/>
    </source>
</evidence>
<dbReference type="AlphaFoldDB" id="A0A099W6J4"/>
<dbReference type="EMBL" id="JAARRW010000001">
    <property type="protein sequence ID" value="MBC1560921.1"/>
    <property type="molecule type" value="Genomic_DNA"/>
</dbReference>
<evidence type="ECO:0000313" key="23">
    <source>
        <dbReference type="Proteomes" id="UP000539064"/>
    </source>
</evidence>
<dbReference type="EMBL" id="JAARVG010000008">
    <property type="protein sequence ID" value="MBC1793739.1"/>
    <property type="molecule type" value="Genomic_DNA"/>
</dbReference>
<dbReference type="STRING" id="1552123.EP57_10915"/>
<reference evidence="21 22" key="2">
    <citation type="submission" date="2020-03" db="EMBL/GenBank/DDBJ databases">
        <title>Soil Listeria distribution.</title>
        <authorList>
            <person name="Liao J."/>
            <person name="Wiedmann M."/>
        </authorList>
    </citation>
    <scope>NUCLEOTIDE SEQUENCE [LARGE SCALE GENOMIC DNA]</scope>
    <source>
        <strain evidence="19 31">FSL L7-0039</strain>
        <strain evidence="18 25">FSL L7-0051</strain>
        <strain evidence="17 33">FSL L7-0054</strain>
        <strain evidence="16 30">FSL L7-0153</strain>
        <strain evidence="15 21">FSL L7-0245</strain>
        <strain evidence="14 27">FSL L7-0435</strain>
        <strain evidence="12 23">FSL L7-0978</strain>
        <strain evidence="13 29">FSL L7-0990</strain>
        <strain evidence="11 28">FSL L7-1017</strain>
        <strain evidence="10 32">FSL L7-1299</strain>
        <strain evidence="8 24">FSL L7-1387</strain>
        <strain evidence="9 34">FSL L7-1427</strain>
        <strain evidence="7 22">FSL L7-1547</strain>
        <strain evidence="6 26">FSL L7-1658</strain>
    </source>
</reference>
<feature type="domain" description="ABC transporter" evidence="4">
    <location>
        <begin position="3"/>
        <end position="216"/>
    </location>
</feature>
<evidence type="ECO:0000313" key="18">
    <source>
        <dbReference type="EMBL" id="MBC2292273.1"/>
    </source>
</evidence>
<gene>
    <name evidence="5" type="ORF">EP57_10915</name>
    <name evidence="6" type="ORF">HB836_01730</name>
    <name evidence="8" type="ORF">HB902_02470</name>
    <name evidence="10" type="ORF">HB904_00425</name>
    <name evidence="9" type="ORF">HB907_04645</name>
    <name evidence="11" type="ORF">HCA46_04900</name>
    <name evidence="12" type="ORF">HCA52_09955</name>
    <name evidence="13" type="ORF">HCA55_02340</name>
    <name evidence="14" type="ORF">HCA78_08490</name>
    <name evidence="16" type="ORF">HCB25_02620</name>
    <name evidence="15" type="ORF">HCB26_01055</name>
    <name evidence="17" type="ORF">HCB69_01665</name>
    <name evidence="18" type="ORF">HCC36_03435</name>
    <name evidence="7" type="ORF">HCI99_14555</name>
    <name evidence="19" type="ORF">HCJ81_08665</name>
</gene>
<keyword evidence="2" id="KW-0547">Nucleotide-binding</keyword>
<evidence type="ECO:0000313" key="25">
    <source>
        <dbReference type="Proteomes" id="UP000543005"/>
    </source>
</evidence>
<dbReference type="InterPro" id="IPR003439">
    <property type="entry name" value="ABC_transporter-like_ATP-bd"/>
</dbReference>
<evidence type="ECO:0000313" key="12">
    <source>
        <dbReference type="EMBL" id="MBC1793739.1"/>
    </source>
</evidence>
<evidence type="ECO:0000313" key="6">
    <source>
        <dbReference type="EMBL" id="MBC1400300.1"/>
    </source>
</evidence>
<dbReference type="GO" id="GO:0016887">
    <property type="term" value="F:ATP hydrolysis activity"/>
    <property type="evidence" value="ECO:0007669"/>
    <property type="project" value="InterPro"/>
</dbReference>
<dbReference type="Proteomes" id="UP000547643">
    <property type="component" value="Unassembled WGS sequence"/>
</dbReference>
<evidence type="ECO:0000313" key="5">
    <source>
        <dbReference type="EMBL" id="KGL40396.1"/>
    </source>
</evidence>
<dbReference type="EMBL" id="JAARYH010000001">
    <property type="protein sequence ID" value="MBC2165159.1"/>
    <property type="molecule type" value="Genomic_DNA"/>
</dbReference>
<evidence type="ECO:0000313" key="13">
    <source>
        <dbReference type="EMBL" id="MBC1795542.1"/>
    </source>
</evidence>
<dbReference type="EMBL" id="JAASWV010000010">
    <property type="protein sequence ID" value="MBC2310961.1"/>
    <property type="molecule type" value="Genomic_DNA"/>
</dbReference>
<evidence type="ECO:0000256" key="1">
    <source>
        <dbReference type="ARBA" id="ARBA00022448"/>
    </source>
</evidence>
<dbReference type="EMBL" id="JAARYY010000001">
    <property type="protein sequence ID" value="MBC2242943.1"/>
    <property type="molecule type" value="Genomic_DNA"/>
</dbReference>
<dbReference type="EMBL" id="JAARRU010000001">
    <property type="protein sequence ID" value="MBC1564683.1"/>
    <property type="molecule type" value="Genomic_DNA"/>
</dbReference>
<evidence type="ECO:0000313" key="29">
    <source>
        <dbReference type="Proteomes" id="UP000548082"/>
    </source>
</evidence>
<organism evidence="5 20">
    <name type="scientific">Listeria booriae</name>
    <dbReference type="NCBI Taxonomy" id="1552123"/>
    <lineage>
        <taxon>Bacteria</taxon>
        <taxon>Bacillati</taxon>
        <taxon>Bacillota</taxon>
        <taxon>Bacilli</taxon>
        <taxon>Bacillales</taxon>
        <taxon>Listeriaceae</taxon>
        <taxon>Listeria</taxon>
    </lineage>
</organism>
<evidence type="ECO:0000313" key="11">
    <source>
        <dbReference type="EMBL" id="MBC1778169.1"/>
    </source>
</evidence>
<comment type="caution">
    <text evidence="5">The sequence shown here is derived from an EMBL/GenBank/DDBJ whole genome shotgun (WGS) entry which is preliminary data.</text>
</comment>
<dbReference type="Proteomes" id="UP000585696">
    <property type="component" value="Unassembled WGS sequence"/>
</dbReference>
<evidence type="ECO:0000313" key="20">
    <source>
        <dbReference type="Proteomes" id="UP000029844"/>
    </source>
</evidence>
<reference evidence="5 20" key="1">
    <citation type="submission" date="2014-05" db="EMBL/GenBank/DDBJ databases">
        <title>Novel Listeriaceae from food processing environments.</title>
        <authorList>
            <person name="den Bakker H.C."/>
        </authorList>
    </citation>
    <scope>NUCLEOTIDE SEQUENCE [LARGE SCALE GENOMIC DNA]</scope>
    <source>
        <strain evidence="5 20">FSL A5-0281</strain>
    </source>
</reference>
<dbReference type="Proteomes" id="UP000574104">
    <property type="component" value="Unassembled WGS sequence"/>
</dbReference>
<evidence type="ECO:0000313" key="16">
    <source>
        <dbReference type="EMBL" id="MBC2242943.1"/>
    </source>
</evidence>
<dbReference type="Proteomes" id="UP000550367">
    <property type="component" value="Unassembled WGS sequence"/>
</dbReference>
<evidence type="ECO:0000313" key="31">
    <source>
        <dbReference type="Proteomes" id="UP000565628"/>
    </source>
</evidence>
<dbReference type="SMART" id="SM00382">
    <property type="entry name" value="AAA"/>
    <property type="match status" value="1"/>
</dbReference>
<evidence type="ECO:0000313" key="8">
    <source>
        <dbReference type="EMBL" id="MBC1560921.1"/>
    </source>
</evidence>
<evidence type="ECO:0000313" key="30">
    <source>
        <dbReference type="Proteomes" id="UP000550367"/>
    </source>
</evidence>
<dbReference type="Proteomes" id="UP000565628">
    <property type="component" value="Unassembled WGS sequence"/>
</dbReference>
<dbReference type="Proteomes" id="UP000029844">
    <property type="component" value="Unassembled WGS sequence"/>
</dbReference>
<evidence type="ECO:0000313" key="9">
    <source>
        <dbReference type="EMBL" id="MBC1564683.1"/>
    </source>
</evidence>
<evidence type="ECO:0000313" key="15">
    <source>
        <dbReference type="EMBL" id="MBC2165159.1"/>
    </source>
</evidence>
<evidence type="ECO:0000313" key="34">
    <source>
        <dbReference type="Proteomes" id="UP000586951"/>
    </source>
</evidence>
<dbReference type="PROSITE" id="PS00211">
    <property type="entry name" value="ABC_TRANSPORTER_1"/>
    <property type="match status" value="1"/>
</dbReference>
<dbReference type="EMBL" id="JAARSH010000001">
    <property type="protein sequence ID" value="MBC1614641.1"/>
    <property type="molecule type" value="Genomic_DNA"/>
</dbReference>
<dbReference type="InterPro" id="IPR003593">
    <property type="entry name" value="AAA+_ATPase"/>
</dbReference>
<dbReference type="EMBL" id="JNFA01000024">
    <property type="protein sequence ID" value="KGL40396.1"/>
    <property type="molecule type" value="Genomic_DNA"/>
</dbReference>
<dbReference type="InterPro" id="IPR050093">
    <property type="entry name" value="ABC_SmlMolc_Importer"/>
</dbReference>
<dbReference type="Proteomes" id="UP000543005">
    <property type="component" value="Unassembled WGS sequence"/>
</dbReference>
<evidence type="ECO:0000313" key="32">
    <source>
        <dbReference type="Proteomes" id="UP000574104"/>
    </source>
</evidence>
<name>A0A099W6J4_9LIST</name>
<dbReference type="EMBL" id="JAARZT010000005">
    <property type="protein sequence ID" value="MBC2292273.1"/>
    <property type="molecule type" value="Genomic_DNA"/>
</dbReference>
<dbReference type="Gene3D" id="3.40.50.300">
    <property type="entry name" value="P-loop containing nucleotide triphosphate hydrolases"/>
    <property type="match status" value="1"/>
</dbReference>
<dbReference type="EMBL" id="JAARZS010000003">
    <property type="protein sequence ID" value="MBC2283083.1"/>
    <property type="molecule type" value="Genomic_DNA"/>
</dbReference>
<evidence type="ECO:0000313" key="14">
    <source>
        <dbReference type="EMBL" id="MBC2003801.1"/>
    </source>
</evidence>
<dbReference type="OrthoDB" id="9802264at2"/>
<dbReference type="PROSITE" id="PS50893">
    <property type="entry name" value="ABC_TRANSPORTER_2"/>
    <property type="match status" value="1"/>
</dbReference>
<dbReference type="EMBL" id="JAASTX010000024">
    <property type="protein sequence ID" value="MBC1493037.1"/>
    <property type="molecule type" value="Genomic_DNA"/>
</dbReference>
<accession>A0A099W6J4</accession>
<dbReference type="Proteomes" id="UP000533953">
    <property type="component" value="Unassembled WGS sequence"/>
</dbReference>
<dbReference type="eggNOG" id="COG3842">
    <property type="taxonomic scope" value="Bacteria"/>
</dbReference>
<dbReference type="Proteomes" id="UP000539064">
    <property type="component" value="Unassembled WGS sequence"/>
</dbReference>
<dbReference type="EMBL" id="JAARVD010000001">
    <property type="protein sequence ID" value="MBC1795542.1"/>
    <property type="molecule type" value="Genomic_DNA"/>
</dbReference>
<evidence type="ECO:0000313" key="26">
    <source>
        <dbReference type="Proteomes" id="UP000544413"/>
    </source>
</evidence>
<dbReference type="InterPro" id="IPR027417">
    <property type="entry name" value="P-loop_NTPase"/>
</dbReference>
<proteinExistence type="predicted"/>